<keyword evidence="6" id="KW-1185">Reference proteome</keyword>
<organism evidence="5 6">
    <name type="scientific">Rhodocyclus gracilis</name>
    <dbReference type="NCBI Taxonomy" id="2929842"/>
    <lineage>
        <taxon>Bacteria</taxon>
        <taxon>Pseudomonadati</taxon>
        <taxon>Pseudomonadota</taxon>
        <taxon>Betaproteobacteria</taxon>
        <taxon>Rhodocyclales</taxon>
        <taxon>Rhodocyclaceae</taxon>
        <taxon>Rhodocyclus</taxon>
    </lineage>
</organism>
<dbReference type="Gene3D" id="1.10.10.10">
    <property type="entry name" value="Winged helix-like DNA-binding domain superfamily/Winged helix DNA-binding domain"/>
    <property type="match status" value="1"/>
</dbReference>
<dbReference type="InterPro" id="IPR036390">
    <property type="entry name" value="WH_DNA-bd_sf"/>
</dbReference>
<proteinExistence type="predicted"/>
<keyword evidence="3" id="KW-0804">Transcription</keyword>
<dbReference type="Pfam" id="PF00392">
    <property type="entry name" value="GntR"/>
    <property type="match status" value="1"/>
</dbReference>
<dbReference type="InterPro" id="IPR000524">
    <property type="entry name" value="Tscrpt_reg_HTH_GntR"/>
</dbReference>
<dbReference type="SMART" id="SM00345">
    <property type="entry name" value="HTH_GNTR"/>
    <property type="match status" value="1"/>
</dbReference>
<evidence type="ECO:0000256" key="1">
    <source>
        <dbReference type="ARBA" id="ARBA00023015"/>
    </source>
</evidence>
<dbReference type="InterPro" id="IPR036388">
    <property type="entry name" value="WH-like_DNA-bd_sf"/>
</dbReference>
<sequence length="237" mass="24799">MDAVRAQGFAGARSAFPGGQRLHECLAASLSERIFAHGLQPGTAIDEAALCRHYGVSRASLRDALQLLLAEGLLARTQDGGFAVSVVSREDIAGLCSLLAQVDSHALCCLAARDRGDVLVLLEDCAHAASSLPPEAGVAQAGLEDAGGSGEAMRAAQRWYARLREHAQAASAPCFALLSRQVERQLQLALGPERARLESAVAIDLRAPLSRALLAGAVEEIASLCRQQAAALRDAVC</sequence>
<dbReference type="RefSeq" id="WP_167681906.1">
    <property type="nucleotide sequence ID" value="NZ_JAATWB010000005.1"/>
</dbReference>
<dbReference type="PANTHER" id="PTHR43537">
    <property type="entry name" value="TRANSCRIPTIONAL REGULATOR, GNTR FAMILY"/>
    <property type="match status" value="1"/>
</dbReference>
<dbReference type="EMBL" id="JAATWB010000005">
    <property type="protein sequence ID" value="NJA89432.1"/>
    <property type="molecule type" value="Genomic_DNA"/>
</dbReference>
<name>A0ABX0WIN6_9RHOO</name>
<gene>
    <name evidence="5" type="ORF">HCX48_09385</name>
</gene>
<evidence type="ECO:0000313" key="5">
    <source>
        <dbReference type="EMBL" id="NJA89432.1"/>
    </source>
</evidence>
<dbReference type="SUPFAM" id="SSF46785">
    <property type="entry name" value="Winged helix' DNA-binding domain"/>
    <property type="match status" value="1"/>
</dbReference>
<dbReference type="Proteomes" id="UP000720344">
    <property type="component" value="Unassembled WGS sequence"/>
</dbReference>
<evidence type="ECO:0000313" key="6">
    <source>
        <dbReference type="Proteomes" id="UP000720344"/>
    </source>
</evidence>
<reference evidence="6" key="1">
    <citation type="submission" date="2020-03" db="EMBL/GenBank/DDBJ databases">
        <title>Whole-genome sequence of the purple nonsulfur bacterium Rhodocyclus tenuis DSM112.</title>
        <authorList>
            <person name="Kyndt J.A."/>
            <person name="Meyer T.E."/>
        </authorList>
    </citation>
    <scope>NUCLEOTIDE SEQUENCE [LARGE SCALE GENOMIC DNA]</scope>
    <source>
        <strain evidence="6">DSM 112</strain>
    </source>
</reference>
<protein>
    <submittedName>
        <fullName evidence="5">GntR family transcriptional regulator</fullName>
    </submittedName>
</protein>
<dbReference type="PROSITE" id="PS50949">
    <property type="entry name" value="HTH_GNTR"/>
    <property type="match status" value="1"/>
</dbReference>
<keyword evidence="2" id="KW-0238">DNA-binding</keyword>
<comment type="caution">
    <text evidence="5">The sequence shown here is derived from an EMBL/GenBank/DDBJ whole genome shotgun (WGS) entry which is preliminary data.</text>
</comment>
<feature type="domain" description="HTH gntR-type" evidence="4">
    <location>
        <begin position="20"/>
        <end position="87"/>
    </location>
</feature>
<accession>A0ABX0WIN6</accession>
<keyword evidence="1" id="KW-0805">Transcription regulation</keyword>
<dbReference type="PANTHER" id="PTHR43537:SF5">
    <property type="entry name" value="UXU OPERON TRANSCRIPTIONAL REGULATOR"/>
    <property type="match status" value="1"/>
</dbReference>
<evidence type="ECO:0000256" key="3">
    <source>
        <dbReference type="ARBA" id="ARBA00023163"/>
    </source>
</evidence>
<evidence type="ECO:0000259" key="4">
    <source>
        <dbReference type="PROSITE" id="PS50949"/>
    </source>
</evidence>
<evidence type="ECO:0000256" key="2">
    <source>
        <dbReference type="ARBA" id="ARBA00023125"/>
    </source>
</evidence>